<evidence type="ECO:0000256" key="1">
    <source>
        <dbReference type="SAM" id="MobiDB-lite"/>
    </source>
</evidence>
<organism evidence="2 3">
    <name type="scientific">Streptomyces yanii</name>
    <dbReference type="NCBI Taxonomy" id="78510"/>
    <lineage>
        <taxon>Bacteria</taxon>
        <taxon>Bacillati</taxon>
        <taxon>Actinomycetota</taxon>
        <taxon>Actinomycetes</taxon>
        <taxon>Kitasatosporales</taxon>
        <taxon>Streptomycetaceae</taxon>
        <taxon>Streptomyces</taxon>
    </lineage>
</organism>
<evidence type="ECO:0000313" key="3">
    <source>
        <dbReference type="Proteomes" id="UP001589710"/>
    </source>
</evidence>
<keyword evidence="3" id="KW-1185">Reference proteome</keyword>
<protein>
    <submittedName>
        <fullName evidence="2">Uncharacterized protein</fullName>
    </submittedName>
</protein>
<evidence type="ECO:0000313" key="2">
    <source>
        <dbReference type="EMBL" id="MFB9575542.1"/>
    </source>
</evidence>
<name>A0ABV5RE78_9ACTN</name>
<dbReference type="EMBL" id="JBHMCG010000108">
    <property type="protein sequence ID" value="MFB9575542.1"/>
    <property type="molecule type" value="Genomic_DNA"/>
</dbReference>
<comment type="caution">
    <text evidence="2">The sequence shown here is derived from an EMBL/GenBank/DDBJ whole genome shotgun (WGS) entry which is preliminary data.</text>
</comment>
<accession>A0ABV5RE78</accession>
<dbReference type="RefSeq" id="WP_345513317.1">
    <property type="nucleotide sequence ID" value="NZ_BAAAXD010000021.1"/>
</dbReference>
<feature type="region of interest" description="Disordered" evidence="1">
    <location>
        <begin position="219"/>
        <end position="240"/>
    </location>
</feature>
<sequence>MAAISRHKTVMVPRSSARGRAAAEARHATRRRVFALATAFTLGALVTGALVLAVTRPSSTEWSVERLQAEAALRDKEQIKALTEPARTTRDRVTFVLDGLEKAMPTEPPAGGGTGPLAAPPADVAKWRQAAAAAVKGFADPPSGETATNVAHSNLASAVRQIAVTVDTYAHSQALTGPNRETVTALAIRQRADAIFTRPIGATALDAVNVGVGYGHQHVSLPASPGSGALTADPEHERSN</sequence>
<gene>
    <name evidence="2" type="ORF">ACFFTL_25470</name>
</gene>
<dbReference type="Proteomes" id="UP001589710">
    <property type="component" value="Unassembled WGS sequence"/>
</dbReference>
<reference evidence="2 3" key="1">
    <citation type="submission" date="2024-09" db="EMBL/GenBank/DDBJ databases">
        <authorList>
            <person name="Sun Q."/>
            <person name="Mori K."/>
        </authorList>
    </citation>
    <scope>NUCLEOTIDE SEQUENCE [LARGE SCALE GENOMIC DNA]</scope>
    <source>
        <strain evidence="2 3">JCM 3331</strain>
    </source>
</reference>
<proteinExistence type="predicted"/>